<evidence type="ECO:0000313" key="4">
    <source>
        <dbReference type="EMBL" id="MFD1485533.1"/>
    </source>
</evidence>
<dbReference type="Proteomes" id="UP001597252">
    <property type="component" value="Unassembled WGS sequence"/>
</dbReference>
<keyword evidence="4" id="KW-0378">Hydrolase</keyword>
<dbReference type="PANTHER" id="PTHR35333:SF3">
    <property type="entry name" value="BETA-LACTAMASE-TYPE TRANSPEPTIDASE FOLD CONTAINING PROTEIN"/>
    <property type="match status" value="1"/>
</dbReference>
<dbReference type="PANTHER" id="PTHR35333">
    <property type="entry name" value="BETA-LACTAMASE"/>
    <property type="match status" value="1"/>
</dbReference>
<dbReference type="SUPFAM" id="SSF56601">
    <property type="entry name" value="beta-lactamase/transpeptidase-like"/>
    <property type="match status" value="1"/>
</dbReference>
<dbReference type="InterPro" id="IPR000871">
    <property type="entry name" value="Beta-lactam_class-A"/>
</dbReference>
<keyword evidence="2" id="KW-0812">Transmembrane</keyword>
<feature type="domain" description="Beta-lactamase class A catalytic" evidence="3">
    <location>
        <begin position="99"/>
        <end position="311"/>
    </location>
</feature>
<sequence>MYCQECGALLVAKKNHQRKQRHQWWPVLGVAIVLVIAGLWWVKQQSPRAQHIPVKVARQSQSAPPASAPKPAPTPTLPTKQLQQIAQKTVLAVPGTNSVYVKKFATAGTYVANNRPQRAASVIKLFIMATAFQQIAAGKFTLNEPYTLTAADKVGGSGVMQGFSVGTKVTLAQVMQYMMDDSDNVASNIMLAKVGGLAAVNAECRHIGTKDTIMARKLMDMQALAAGHDNMTSVADLGKLLSKLYQHRLVSPAADTQMLALLAQNKNHTKLPAQLTGAKVYNKTGEFGDYGVQNDAAIIANDHGAFVAVVLAQGGAQQAQIQAQSNFGAQVYAQLLSR</sequence>
<dbReference type="GO" id="GO:0016787">
    <property type="term" value="F:hydrolase activity"/>
    <property type="evidence" value="ECO:0007669"/>
    <property type="project" value="UniProtKB-KW"/>
</dbReference>
<accession>A0ABW4E8V1</accession>
<evidence type="ECO:0000259" key="3">
    <source>
        <dbReference type="Pfam" id="PF13354"/>
    </source>
</evidence>
<gene>
    <name evidence="4" type="ORF">ACFQ5J_09865</name>
</gene>
<dbReference type="Gene3D" id="3.40.710.10">
    <property type="entry name" value="DD-peptidase/beta-lactamase superfamily"/>
    <property type="match status" value="1"/>
</dbReference>
<organism evidence="4 5">
    <name type="scientific">Lacticaseibacillus baoqingensis</name>
    <dbReference type="NCBI Taxonomy" id="2486013"/>
    <lineage>
        <taxon>Bacteria</taxon>
        <taxon>Bacillati</taxon>
        <taxon>Bacillota</taxon>
        <taxon>Bacilli</taxon>
        <taxon>Lactobacillales</taxon>
        <taxon>Lactobacillaceae</taxon>
        <taxon>Lacticaseibacillus</taxon>
    </lineage>
</organism>
<feature type="compositionally biased region" description="Pro residues" evidence="1">
    <location>
        <begin position="66"/>
        <end position="76"/>
    </location>
</feature>
<dbReference type="InterPro" id="IPR045155">
    <property type="entry name" value="Beta-lactam_cat"/>
</dbReference>
<dbReference type="Pfam" id="PF13354">
    <property type="entry name" value="Beta-lactamase2"/>
    <property type="match status" value="1"/>
</dbReference>
<dbReference type="RefSeq" id="WP_164508584.1">
    <property type="nucleotide sequence ID" value="NZ_JBHTON010000032.1"/>
</dbReference>
<feature type="transmembrane region" description="Helical" evidence="2">
    <location>
        <begin position="24"/>
        <end position="42"/>
    </location>
</feature>
<comment type="caution">
    <text evidence="4">The sequence shown here is derived from an EMBL/GenBank/DDBJ whole genome shotgun (WGS) entry which is preliminary data.</text>
</comment>
<evidence type="ECO:0000256" key="1">
    <source>
        <dbReference type="SAM" id="MobiDB-lite"/>
    </source>
</evidence>
<dbReference type="InterPro" id="IPR012338">
    <property type="entry name" value="Beta-lactam/transpept-like"/>
</dbReference>
<feature type="region of interest" description="Disordered" evidence="1">
    <location>
        <begin position="53"/>
        <end position="77"/>
    </location>
</feature>
<reference evidence="5" key="1">
    <citation type="journal article" date="2019" name="Int. J. Syst. Evol. Microbiol.">
        <title>The Global Catalogue of Microorganisms (GCM) 10K type strain sequencing project: providing services to taxonomists for standard genome sequencing and annotation.</title>
        <authorList>
            <consortium name="The Broad Institute Genomics Platform"/>
            <consortium name="The Broad Institute Genome Sequencing Center for Infectious Disease"/>
            <person name="Wu L."/>
            <person name="Ma J."/>
        </authorList>
    </citation>
    <scope>NUCLEOTIDE SEQUENCE [LARGE SCALE GENOMIC DNA]</scope>
    <source>
        <strain evidence="5">CCM 8903</strain>
    </source>
</reference>
<protein>
    <submittedName>
        <fullName evidence="4">Serine hydrolase</fullName>
    </submittedName>
</protein>
<evidence type="ECO:0000313" key="5">
    <source>
        <dbReference type="Proteomes" id="UP001597252"/>
    </source>
</evidence>
<dbReference type="EMBL" id="JBHTON010000032">
    <property type="protein sequence ID" value="MFD1485533.1"/>
    <property type="molecule type" value="Genomic_DNA"/>
</dbReference>
<name>A0ABW4E8V1_9LACO</name>
<keyword evidence="2" id="KW-0472">Membrane</keyword>
<keyword evidence="5" id="KW-1185">Reference proteome</keyword>
<evidence type="ECO:0000256" key="2">
    <source>
        <dbReference type="SAM" id="Phobius"/>
    </source>
</evidence>
<keyword evidence="2" id="KW-1133">Transmembrane helix</keyword>
<proteinExistence type="predicted"/>